<dbReference type="EMBL" id="FNFC01000002">
    <property type="protein sequence ID" value="SDJ32507.1"/>
    <property type="molecule type" value="Genomic_DNA"/>
</dbReference>
<gene>
    <name evidence="5" type="ORF">SAMN05216226_102138</name>
</gene>
<dbReference type="GO" id="GO:0005524">
    <property type="term" value="F:ATP binding"/>
    <property type="evidence" value="ECO:0007669"/>
    <property type="project" value="UniProtKB-KW"/>
</dbReference>
<reference evidence="5 6" key="1">
    <citation type="submission" date="2016-10" db="EMBL/GenBank/DDBJ databases">
        <authorList>
            <person name="de Groot N.N."/>
        </authorList>
    </citation>
    <scope>NUCLEOTIDE SEQUENCE [LARGE SCALE GENOMIC DNA]</scope>
    <source>
        <strain evidence="5 6">IBRC-M10015</strain>
    </source>
</reference>
<protein>
    <submittedName>
        <fullName evidence="5">Cdc6-related protein, AAA superfamily ATPase</fullName>
    </submittedName>
</protein>
<dbReference type="InterPro" id="IPR055237">
    <property type="entry name" value="Cdc6_lid"/>
</dbReference>
<dbReference type="AlphaFoldDB" id="A0A1G8STE2"/>
<organism evidence="5 6">
    <name type="scientific">Halovenus aranensis</name>
    <dbReference type="NCBI Taxonomy" id="890420"/>
    <lineage>
        <taxon>Archaea</taxon>
        <taxon>Methanobacteriati</taxon>
        <taxon>Methanobacteriota</taxon>
        <taxon>Stenosarchaea group</taxon>
        <taxon>Halobacteria</taxon>
        <taxon>Halobacteriales</taxon>
        <taxon>Haloarculaceae</taxon>
        <taxon>Halovenus</taxon>
    </lineage>
</organism>
<dbReference type="GO" id="GO:0006260">
    <property type="term" value="P:DNA replication"/>
    <property type="evidence" value="ECO:0007669"/>
    <property type="project" value="UniProtKB-KW"/>
</dbReference>
<keyword evidence="2" id="KW-0547">Nucleotide-binding</keyword>
<proteinExistence type="predicted"/>
<dbReference type="InterPro" id="IPR003593">
    <property type="entry name" value="AAA+_ATPase"/>
</dbReference>
<keyword evidence="6" id="KW-1185">Reference proteome</keyword>
<accession>A0A1G8STE2</accession>
<evidence type="ECO:0000313" key="6">
    <source>
        <dbReference type="Proteomes" id="UP000198856"/>
    </source>
</evidence>
<evidence type="ECO:0000256" key="2">
    <source>
        <dbReference type="ARBA" id="ARBA00022741"/>
    </source>
</evidence>
<dbReference type="Gene3D" id="1.10.8.60">
    <property type="match status" value="1"/>
</dbReference>
<keyword evidence="1" id="KW-0235">DNA replication</keyword>
<evidence type="ECO:0000256" key="3">
    <source>
        <dbReference type="ARBA" id="ARBA00022840"/>
    </source>
</evidence>
<feature type="domain" description="AAA+ ATPase" evidence="4">
    <location>
        <begin position="33"/>
        <end position="171"/>
    </location>
</feature>
<dbReference type="SUPFAM" id="SSF52540">
    <property type="entry name" value="P-loop containing nucleoside triphosphate hydrolases"/>
    <property type="match status" value="1"/>
</dbReference>
<name>A0A1G8STE2_9EURY</name>
<dbReference type="STRING" id="890420.SAMN05216226_102138"/>
<evidence type="ECO:0000256" key="1">
    <source>
        <dbReference type="ARBA" id="ARBA00022705"/>
    </source>
</evidence>
<dbReference type="OrthoDB" id="270161at2157"/>
<dbReference type="Pfam" id="PF13401">
    <property type="entry name" value="AAA_22"/>
    <property type="match status" value="1"/>
</dbReference>
<evidence type="ECO:0000259" key="4">
    <source>
        <dbReference type="SMART" id="SM00382"/>
    </source>
</evidence>
<dbReference type="SMART" id="SM00382">
    <property type="entry name" value="AAA"/>
    <property type="match status" value="1"/>
</dbReference>
<dbReference type="InterPro" id="IPR027417">
    <property type="entry name" value="P-loop_NTPase"/>
</dbReference>
<dbReference type="Gene3D" id="3.40.50.300">
    <property type="entry name" value="P-loop containing nucleotide triphosphate hydrolases"/>
    <property type="match status" value="1"/>
</dbReference>
<dbReference type="Proteomes" id="UP000198856">
    <property type="component" value="Unassembled WGS sequence"/>
</dbReference>
<dbReference type="InterPro" id="IPR049945">
    <property type="entry name" value="AAA_22"/>
</dbReference>
<dbReference type="Pfam" id="PF22703">
    <property type="entry name" value="Cdc6_lid"/>
    <property type="match status" value="1"/>
</dbReference>
<sequence>MITDPEVVEPDYLPRRLLHRDHEADHLLRCWAAGEDVLLHGRSGVGKTTLLKHTLDRYREQTGTQCAFIPCLNTTAGVIRQVLTELPGADPGKTTPQEDLCLELRERITQPTNLVLDEANDLVDTDALRRLDDVDGISITAVVHHPDKWLGTADPETRRRFQGRELAVEPFSVTELADILERRAAAGLRDHAVYHDQLRDIADQVAGNARRGIQILRAAAELARRRGHERILDEDIDDADELAERRILEHNLRSLTFHHKLIYEIIRCSAGIAKGEFHDRYDEVADEIYHGRPISPLSKRSRNRKIRLLRDYGLVRATAENRHGDYAVVNSSVIPAIDVPELVD</sequence>
<evidence type="ECO:0000313" key="5">
    <source>
        <dbReference type="EMBL" id="SDJ32507.1"/>
    </source>
</evidence>
<keyword evidence="3" id="KW-0067">ATP-binding</keyword>
<dbReference type="RefSeq" id="WP_092699113.1">
    <property type="nucleotide sequence ID" value="NZ_FNFC01000002.1"/>
</dbReference>